<dbReference type="InterPro" id="IPR024409">
    <property type="entry name" value="DUF3833"/>
</dbReference>
<organism evidence="2 3">
    <name type="scientific">Roseateles paludis</name>
    <dbReference type="NCBI Taxonomy" id="3145238"/>
    <lineage>
        <taxon>Bacteria</taxon>
        <taxon>Pseudomonadati</taxon>
        <taxon>Pseudomonadota</taxon>
        <taxon>Betaproteobacteria</taxon>
        <taxon>Burkholderiales</taxon>
        <taxon>Sphaerotilaceae</taxon>
        <taxon>Roseateles</taxon>
    </lineage>
</organism>
<evidence type="ECO:0000313" key="2">
    <source>
        <dbReference type="EMBL" id="MEO3690141.1"/>
    </source>
</evidence>
<evidence type="ECO:0000313" key="3">
    <source>
        <dbReference type="Proteomes" id="UP001495147"/>
    </source>
</evidence>
<evidence type="ECO:0000256" key="1">
    <source>
        <dbReference type="SAM" id="SignalP"/>
    </source>
</evidence>
<protein>
    <submittedName>
        <fullName evidence="2">DUF3833 domain-containing protein</fullName>
    </submittedName>
</protein>
<dbReference type="Proteomes" id="UP001495147">
    <property type="component" value="Unassembled WGS sequence"/>
</dbReference>
<keyword evidence="3" id="KW-1185">Reference proteome</keyword>
<sequence length="179" mass="19929">MKRRLLIAASALLSALLLAGCGSAPRIEDYANQSPRLDLKTYLNGPLVAHGVFTDRSGSVKRRFTVQMQAHWMGDVGTLEEDFVYSDGSKERRVWTITQLGPQRYKGTAADVLGEARGEAAGNALRWSYTLKLPVDGSVYEVQFDDWFYLMDDKVLLNKATMSKFGFKLGEVTLAFVKP</sequence>
<comment type="caution">
    <text evidence="2">The sequence shown here is derived from an EMBL/GenBank/DDBJ whole genome shotgun (WGS) entry which is preliminary data.</text>
</comment>
<gene>
    <name evidence="2" type="ORF">ABDJ85_01585</name>
</gene>
<proteinExistence type="predicted"/>
<name>A0ABV0FW50_9BURK</name>
<accession>A0ABV0FW50</accession>
<dbReference type="Pfam" id="PF12915">
    <property type="entry name" value="DUF3833"/>
    <property type="match status" value="1"/>
</dbReference>
<feature type="chain" id="PRO_5047497008" evidence="1">
    <location>
        <begin position="20"/>
        <end position="179"/>
    </location>
</feature>
<dbReference type="PROSITE" id="PS51257">
    <property type="entry name" value="PROKAR_LIPOPROTEIN"/>
    <property type="match status" value="1"/>
</dbReference>
<dbReference type="EMBL" id="JBDPZD010000001">
    <property type="protein sequence ID" value="MEO3690141.1"/>
    <property type="molecule type" value="Genomic_DNA"/>
</dbReference>
<feature type="signal peptide" evidence="1">
    <location>
        <begin position="1"/>
        <end position="19"/>
    </location>
</feature>
<reference evidence="2 3" key="1">
    <citation type="submission" date="2024-05" db="EMBL/GenBank/DDBJ databases">
        <title>Roseateles sp. DJS-2-20 16S ribosomal RNA gene Genome sequencing and assembly.</title>
        <authorList>
            <person name="Woo H."/>
        </authorList>
    </citation>
    <scope>NUCLEOTIDE SEQUENCE [LARGE SCALE GENOMIC DNA]</scope>
    <source>
        <strain evidence="2 3">DJS-2-20</strain>
    </source>
</reference>
<keyword evidence="1" id="KW-0732">Signal</keyword>
<dbReference type="RefSeq" id="WP_347702974.1">
    <property type="nucleotide sequence ID" value="NZ_JBDPZD010000001.1"/>
</dbReference>